<dbReference type="NCBIfam" id="TIGR03056">
    <property type="entry name" value="bchO_mg_che_rel"/>
    <property type="match status" value="1"/>
</dbReference>
<organism evidence="2 3">
    <name type="scientific">Tateyamaria omphalii</name>
    <dbReference type="NCBI Taxonomy" id="299262"/>
    <lineage>
        <taxon>Bacteria</taxon>
        <taxon>Pseudomonadati</taxon>
        <taxon>Pseudomonadota</taxon>
        <taxon>Alphaproteobacteria</taxon>
        <taxon>Rhodobacterales</taxon>
        <taxon>Roseobacteraceae</taxon>
        <taxon>Tateyamaria</taxon>
    </lineage>
</organism>
<keyword evidence="2" id="KW-0614">Plasmid</keyword>
<feature type="domain" description="AB hydrolase-1" evidence="1">
    <location>
        <begin position="36"/>
        <end position="279"/>
    </location>
</feature>
<accession>A0A1P8N1N4</accession>
<dbReference type="Proteomes" id="UP000186336">
    <property type="component" value="Plasmid pDOK1-4-3"/>
</dbReference>
<proteinExistence type="predicted"/>
<dbReference type="EMBL" id="CP019315">
    <property type="protein sequence ID" value="APX14182.1"/>
    <property type="molecule type" value="Genomic_DNA"/>
</dbReference>
<dbReference type="PRINTS" id="PR00111">
    <property type="entry name" value="ABHYDROLASE"/>
</dbReference>
<sequence>MDWSQIKNWPNAELSRRGQGPVHRWHIQEAGAGKTVLMLHGAGGSTHSYRDLIPTLAGSFRVIALDLPGHGFTQLGARHRCGLDAMAQDVQRLCDQEGWAPDAIIGHSAGGAVALRLAESDLSPRGQTPLVIGINAATEQFKGVAGLLFPVMAKALAAVPFTASLFSGASANPERIKALIGSTGSDLDAEGLDLYRRLVGDRNHVDGTLLMMAQWRLDPLLARLPDHPAQVHLLVGDKDTTVPPTVSRNAATRMRDATVHLLEGLGHLAHEERPVETAALIRDIIRDGLR</sequence>
<keyword evidence="3" id="KW-1185">Reference proteome</keyword>
<dbReference type="InterPro" id="IPR050266">
    <property type="entry name" value="AB_hydrolase_sf"/>
</dbReference>
<dbReference type="RefSeq" id="WP_076630649.1">
    <property type="nucleotide sequence ID" value="NZ_CP019315.1"/>
</dbReference>
<reference evidence="2 3" key="1">
    <citation type="submission" date="2017-01" db="EMBL/GenBank/DDBJ databases">
        <title>Complete genome of Tateyamaria omphalii DOK1-4 isolated from seawater in Dokdo.</title>
        <authorList>
            <person name="Kim J.H."/>
            <person name="Chi W.-J."/>
        </authorList>
    </citation>
    <scope>NUCLEOTIDE SEQUENCE [LARGE SCALE GENOMIC DNA]</scope>
    <source>
        <strain evidence="2 3">DOK1-4</strain>
        <plasmid evidence="2 3">pDOK1-4-3</plasmid>
    </source>
</reference>
<dbReference type="InterPro" id="IPR029058">
    <property type="entry name" value="AB_hydrolase_fold"/>
</dbReference>
<dbReference type="KEGG" id="tom:BWR18_20175"/>
<dbReference type="InterPro" id="IPR000073">
    <property type="entry name" value="AB_hydrolase_1"/>
</dbReference>
<dbReference type="Gene3D" id="3.40.50.1820">
    <property type="entry name" value="alpha/beta hydrolase"/>
    <property type="match status" value="1"/>
</dbReference>
<dbReference type="SUPFAM" id="SSF53474">
    <property type="entry name" value="alpha/beta-Hydrolases"/>
    <property type="match status" value="1"/>
</dbReference>
<evidence type="ECO:0000313" key="3">
    <source>
        <dbReference type="Proteomes" id="UP000186336"/>
    </source>
</evidence>
<dbReference type="OrthoDB" id="9804723at2"/>
<protein>
    <submittedName>
        <fullName evidence="2">Magnesium chelatase</fullName>
    </submittedName>
</protein>
<gene>
    <name evidence="2" type="ORF">BWR18_20175</name>
</gene>
<name>A0A1P8N1N4_9RHOB</name>
<geneLocation type="plasmid" evidence="2 3">
    <name>pDOK1-4-3</name>
</geneLocation>
<dbReference type="Pfam" id="PF12697">
    <property type="entry name" value="Abhydrolase_6"/>
    <property type="match status" value="1"/>
</dbReference>
<dbReference type="InterPro" id="IPR017497">
    <property type="entry name" value="BchO"/>
</dbReference>
<evidence type="ECO:0000259" key="1">
    <source>
        <dbReference type="Pfam" id="PF12697"/>
    </source>
</evidence>
<dbReference type="PANTHER" id="PTHR43798:SF33">
    <property type="entry name" value="HYDROLASE, PUTATIVE (AFU_ORTHOLOGUE AFUA_2G14860)-RELATED"/>
    <property type="match status" value="1"/>
</dbReference>
<dbReference type="PANTHER" id="PTHR43798">
    <property type="entry name" value="MONOACYLGLYCEROL LIPASE"/>
    <property type="match status" value="1"/>
</dbReference>
<dbReference type="AlphaFoldDB" id="A0A1P8N1N4"/>
<dbReference type="GO" id="GO:0016020">
    <property type="term" value="C:membrane"/>
    <property type="evidence" value="ECO:0007669"/>
    <property type="project" value="TreeGrafter"/>
</dbReference>
<evidence type="ECO:0000313" key="2">
    <source>
        <dbReference type="EMBL" id="APX14182.1"/>
    </source>
</evidence>